<dbReference type="InterPro" id="IPR020449">
    <property type="entry name" value="Tscrpt_reg_AraC-type_HTH"/>
</dbReference>
<gene>
    <name evidence="7" type="ORF">E4T82_04585</name>
</gene>
<evidence type="ECO:0000256" key="4">
    <source>
        <dbReference type="PROSITE-ProRule" id="PRU00169"/>
    </source>
</evidence>
<comment type="caution">
    <text evidence="7">The sequence shown here is derived from an EMBL/GenBank/DDBJ whole genome shotgun (WGS) entry which is preliminary data.</text>
</comment>
<keyword evidence="4" id="KW-0597">Phosphoprotein</keyword>
<evidence type="ECO:0000313" key="8">
    <source>
        <dbReference type="Proteomes" id="UP000297253"/>
    </source>
</evidence>
<feature type="modified residue" description="4-aspartylphosphate" evidence="4">
    <location>
        <position position="54"/>
    </location>
</feature>
<dbReference type="InterPro" id="IPR018062">
    <property type="entry name" value="HTH_AraC-typ_CS"/>
</dbReference>
<dbReference type="SMART" id="SM00342">
    <property type="entry name" value="HTH_ARAC"/>
    <property type="match status" value="1"/>
</dbReference>
<dbReference type="InterPro" id="IPR009057">
    <property type="entry name" value="Homeodomain-like_sf"/>
</dbReference>
<evidence type="ECO:0000256" key="3">
    <source>
        <dbReference type="ARBA" id="ARBA00023163"/>
    </source>
</evidence>
<evidence type="ECO:0000259" key="5">
    <source>
        <dbReference type="PROSITE" id="PS01124"/>
    </source>
</evidence>
<dbReference type="PANTHER" id="PTHR43280:SF28">
    <property type="entry name" value="HTH-TYPE TRANSCRIPTIONAL ACTIVATOR RHAS"/>
    <property type="match status" value="1"/>
</dbReference>
<dbReference type="GO" id="GO:0043565">
    <property type="term" value="F:sequence-specific DNA binding"/>
    <property type="evidence" value="ECO:0007669"/>
    <property type="project" value="InterPro"/>
</dbReference>
<evidence type="ECO:0000259" key="6">
    <source>
        <dbReference type="PROSITE" id="PS50110"/>
    </source>
</evidence>
<dbReference type="Pfam" id="PF12833">
    <property type="entry name" value="HTH_18"/>
    <property type="match status" value="1"/>
</dbReference>
<dbReference type="GO" id="GO:0003700">
    <property type="term" value="F:DNA-binding transcription factor activity"/>
    <property type="evidence" value="ECO:0007669"/>
    <property type="project" value="InterPro"/>
</dbReference>
<dbReference type="PROSITE" id="PS50110">
    <property type="entry name" value="RESPONSE_REGULATORY"/>
    <property type="match status" value="1"/>
</dbReference>
<keyword evidence="2" id="KW-0238">DNA-binding</keyword>
<dbReference type="Proteomes" id="UP000297253">
    <property type="component" value="Unassembled WGS sequence"/>
</dbReference>
<organism evidence="7 8">
    <name type="scientific">Streptococcus cuniculi</name>
    <dbReference type="NCBI Taxonomy" id="1432788"/>
    <lineage>
        <taxon>Bacteria</taxon>
        <taxon>Bacillati</taxon>
        <taxon>Bacillota</taxon>
        <taxon>Bacilli</taxon>
        <taxon>Lactobacillales</taxon>
        <taxon>Streptococcaceae</taxon>
        <taxon>Streptococcus</taxon>
    </lineage>
</organism>
<name>A0A4Y9JDU1_9STRE</name>
<sequence>MNILIVDDDRYIIQALNEKINWQHIGARQVFCASNIQQAKQLLLQHSIDLLISDIEMPQGSGLELLAWIRNEGYSHTQAIFLTNYADFNYAQKAIELQSFDYYLEPIDFEKFELVLLKAIQKIKRTHSVSESHTLVEQNFWYEYLRRPSPKHYEQMVADMKIQQIPIQHTTSLFPITLSIHLDYTDDLSASWSQELRQQLEEYSAKTGNFTIASFFKLAHFSEKYFLLLKTSTESCSSLFSNLHSFLQTHFQKPIQIIVGEASKLPSILTHSKELHDFLHLYCGHAHALYQLSQLKQLELTSEPVSLASAFYSIDHRDKFDSFQQLIYKEQTQSEKEGLSSTQLLKTLYFNLTQKVGDILEQKEIQTHLLYQNEEHDFLQEHLYNSIEAFHNYIFYYIKTAQDYIQLIESNQSISQIVMTYIDHHIDEELTRKTLADLVFLSPDYLAKIFKQETGTTLIHYITEQRISLAKDLLVHSEQNIYSIANQLGYDNYSYFSKIFKHQTGLSPIEFRKSYTQS</sequence>
<dbReference type="RefSeq" id="WP_135181690.1">
    <property type="nucleotide sequence ID" value="NZ_JADGKZ010000005.1"/>
</dbReference>
<dbReference type="InterPro" id="IPR011006">
    <property type="entry name" value="CheY-like_superfamily"/>
</dbReference>
<dbReference type="OrthoDB" id="342399at2"/>
<dbReference type="GO" id="GO:0000160">
    <property type="term" value="P:phosphorelay signal transduction system"/>
    <property type="evidence" value="ECO:0007669"/>
    <property type="project" value="InterPro"/>
</dbReference>
<evidence type="ECO:0000313" key="7">
    <source>
        <dbReference type="EMBL" id="TFU98005.1"/>
    </source>
</evidence>
<reference evidence="7 8" key="1">
    <citation type="submission" date="2019-03" db="EMBL/GenBank/DDBJ databases">
        <title>Diversity of the mouse oral microbiome.</title>
        <authorList>
            <person name="Joseph S."/>
            <person name="Aduse-Opoku J."/>
            <person name="Curtis M."/>
            <person name="Wade W."/>
            <person name="Hashim A."/>
        </authorList>
    </citation>
    <scope>NUCLEOTIDE SEQUENCE [LARGE SCALE GENOMIC DNA]</scope>
    <source>
        <strain evidence="7 8">WM131</strain>
    </source>
</reference>
<dbReference type="CDD" id="cd17536">
    <property type="entry name" value="REC_YesN-like"/>
    <property type="match status" value="1"/>
</dbReference>
<evidence type="ECO:0000256" key="2">
    <source>
        <dbReference type="ARBA" id="ARBA00023125"/>
    </source>
</evidence>
<dbReference type="SUPFAM" id="SSF52172">
    <property type="entry name" value="CheY-like"/>
    <property type="match status" value="1"/>
</dbReference>
<dbReference type="Gene3D" id="1.10.10.60">
    <property type="entry name" value="Homeodomain-like"/>
    <property type="match status" value="2"/>
</dbReference>
<dbReference type="Pfam" id="PF00072">
    <property type="entry name" value="Response_reg"/>
    <property type="match status" value="1"/>
</dbReference>
<dbReference type="InterPro" id="IPR001789">
    <property type="entry name" value="Sig_transdc_resp-reg_receiver"/>
</dbReference>
<dbReference type="PROSITE" id="PS01124">
    <property type="entry name" value="HTH_ARAC_FAMILY_2"/>
    <property type="match status" value="1"/>
</dbReference>
<dbReference type="SUPFAM" id="SSF46689">
    <property type="entry name" value="Homeodomain-like"/>
    <property type="match status" value="2"/>
</dbReference>
<accession>A0A4Y9JDU1</accession>
<proteinExistence type="predicted"/>
<dbReference type="AlphaFoldDB" id="A0A4Y9JDU1"/>
<dbReference type="PRINTS" id="PR00032">
    <property type="entry name" value="HTHARAC"/>
</dbReference>
<evidence type="ECO:0000256" key="1">
    <source>
        <dbReference type="ARBA" id="ARBA00023015"/>
    </source>
</evidence>
<dbReference type="PROSITE" id="PS00041">
    <property type="entry name" value="HTH_ARAC_FAMILY_1"/>
    <property type="match status" value="1"/>
</dbReference>
<dbReference type="PANTHER" id="PTHR43280">
    <property type="entry name" value="ARAC-FAMILY TRANSCRIPTIONAL REGULATOR"/>
    <property type="match status" value="1"/>
</dbReference>
<dbReference type="SMART" id="SM00448">
    <property type="entry name" value="REC"/>
    <property type="match status" value="1"/>
</dbReference>
<dbReference type="Gene3D" id="3.40.50.2300">
    <property type="match status" value="1"/>
</dbReference>
<feature type="domain" description="Response regulatory" evidence="6">
    <location>
        <begin position="2"/>
        <end position="120"/>
    </location>
</feature>
<keyword evidence="3" id="KW-0804">Transcription</keyword>
<dbReference type="EMBL" id="SPPD01000005">
    <property type="protein sequence ID" value="TFU98005.1"/>
    <property type="molecule type" value="Genomic_DNA"/>
</dbReference>
<feature type="domain" description="HTH araC/xylS-type" evidence="5">
    <location>
        <begin position="416"/>
        <end position="514"/>
    </location>
</feature>
<dbReference type="InterPro" id="IPR018060">
    <property type="entry name" value="HTH_AraC"/>
</dbReference>
<keyword evidence="1" id="KW-0805">Transcription regulation</keyword>
<protein>
    <submittedName>
        <fullName evidence="7">Helix-turn-helix domain-containing protein</fullName>
    </submittedName>
</protein>